<comment type="subcellular location">
    <subcellularLocation>
        <location evidence="3">Cytoplasm</location>
    </subcellularLocation>
</comment>
<keyword evidence="5" id="KW-1185">Reference proteome</keyword>
<dbReference type="AlphaFoldDB" id="A0A0R1HQW2"/>
<gene>
    <name evidence="3" type="primary">tmcAL</name>
    <name evidence="4" type="ORF">FC96_GL000151</name>
</gene>
<comment type="function">
    <text evidence="3">Catalyzes the formation of N(4)-acetylcytidine (ac(4)C) at the wobble position of elongator tRNA(Met), using acetate and ATP as substrates. First activates an acetate ion to form acetyladenylate (Ac-AMP) and then transfers the acetyl group to tRNA to form ac(4)C34.</text>
</comment>
<dbReference type="HAMAP" id="MF_01539">
    <property type="entry name" value="TmcAL"/>
    <property type="match status" value="1"/>
</dbReference>
<proteinExistence type="inferred from homology"/>
<comment type="similarity">
    <text evidence="3">Belongs to the TmcAL family.</text>
</comment>
<accession>A0A0R1HQW2</accession>
<keyword evidence="1 3" id="KW-0436">Ligase</keyword>
<keyword evidence="3" id="KW-0963">Cytoplasm</keyword>
<organism evidence="4 5">
    <name type="scientific">Secundilactobacillus kimchicus JCM 15530</name>
    <dbReference type="NCBI Taxonomy" id="1302272"/>
    <lineage>
        <taxon>Bacteria</taxon>
        <taxon>Bacillati</taxon>
        <taxon>Bacillota</taxon>
        <taxon>Bacilli</taxon>
        <taxon>Lactobacillales</taxon>
        <taxon>Lactobacillaceae</taxon>
        <taxon>Secundilactobacillus</taxon>
    </lineage>
</organism>
<dbReference type="InterPro" id="IPR008513">
    <property type="entry name" value="tRNA(Met)_cyd_acetate_ligase"/>
</dbReference>
<reference evidence="4 5" key="1">
    <citation type="journal article" date="2015" name="Genome Announc.">
        <title>Expanding the biotechnology potential of lactobacilli through comparative genomics of 213 strains and associated genera.</title>
        <authorList>
            <person name="Sun Z."/>
            <person name="Harris H.M."/>
            <person name="McCann A."/>
            <person name="Guo C."/>
            <person name="Argimon S."/>
            <person name="Zhang W."/>
            <person name="Yang X."/>
            <person name="Jeffery I.B."/>
            <person name="Cooney J.C."/>
            <person name="Kagawa T.F."/>
            <person name="Liu W."/>
            <person name="Song Y."/>
            <person name="Salvetti E."/>
            <person name="Wrobel A."/>
            <person name="Rasinkangas P."/>
            <person name="Parkhill J."/>
            <person name="Rea M.C."/>
            <person name="O'Sullivan O."/>
            <person name="Ritari J."/>
            <person name="Douillard F.P."/>
            <person name="Paul Ross R."/>
            <person name="Yang R."/>
            <person name="Briner A.E."/>
            <person name="Felis G.E."/>
            <person name="de Vos W.M."/>
            <person name="Barrangou R."/>
            <person name="Klaenhammer T.R."/>
            <person name="Caufield P.W."/>
            <person name="Cui Y."/>
            <person name="Zhang H."/>
            <person name="O'Toole P.W."/>
        </authorList>
    </citation>
    <scope>NUCLEOTIDE SEQUENCE [LARGE SCALE GENOMIC DNA]</scope>
    <source>
        <strain evidence="4 5">JCM 15530</strain>
    </source>
</reference>
<feature type="binding site" evidence="3">
    <location>
        <position position="177"/>
    </location>
    <ligand>
        <name>ATP</name>
        <dbReference type="ChEBI" id="CHEBI:30616"/>
    </ligand>
</feature>
<keyword evidence="2 3" id="KW-0819">tRNA processing</keyword>
<dbReference type="PANTHER" id="PTHR37825">
    <property type="entry name" value="TRNA(MET) CYTIDINE ACETATE LIGASE"/>
    <property type="match status" value="1"/>
</dbReference>
<dbReference type="Pfam" id="PF05636">
    <property type="entry name" value="HIGH_NTase1"/>
    <property type="match status" value="1"/>
</dbReference>
<comment type="caution">
    <text evidence="4">The sequence shown here is derived from an EMBL/GenBank/DDBJ whole genome shotgun (WGS) entry which is preliminary data.</text>
</comment>
<keyword evidence="3" id="KW-0067">ATP-binding</keyword>
<comment type="catalytic activity">
    <reaction evidence="3">
        <text>cytidine(34) in elongator tRNA(Met) + acetate + ATP = N(4)-acetylcytidine(34) in elongator tRNA(Met) + AMP + diphosphate</text>
        <dbReference type="Rhea" id="RHEA:58144"/>
        <dbReference type="Rhea" id="RHEA-COMP:10693"/>
        <dbReference type="Rhea" id="RHEA-COMP:10694"/>
        <dbReference type="ChEBI" id="CHEBI:30089"/>
        <dbReference type="ChEBI" id="CHEBI:30616"/>
        <dbReference type="ChEBI" id="CHEBI:33019"/>
        <dbReference type="ChEBI" id="CHEBI:74900"/>
        <dbReference type="ChEBI" id="CHEBI:82748"/>
        <dbReference type="ChEBI" id="CHEBI:456215"/>
    </reaction>
</comment>
<dbReference type="GO" id="GO:0000049">
    <property type="term" value="F:tRNA binding"/>
    <property type="evidence" value="ECO:0007669"/>
    <property type="project" value="UniProtKB-KW"/>
</dbReference>
<dbReference type="GO" id="GO:0006400">
    <property type="term" value="P:tRNA modification"/>
    <property type="evidence" value="ECO:0007669"/>
    <property type="project" value="UniProtKB-UniRule"/>
</dbReference>
<evidence type="ECO:0000313" key="4">
    <source>
        <dbReference type="EMBL" id="KRK49230.1"/>
    </source>
</evidence>
<dbReference type="EC" id="6.3.4.-" evidence="3"/>
<dbReference type="PANTHER" id="PTHR37825:SF1">
    <property type="entry name" value="TRNA(MET) CYTIDINE ACETATE LIGASE"/>
    <property type="match status" value="1"/>
</dbReference>
<dbReference type="Gene3D" id="3.40.50.620">
    <property type="entry name" value="HUPs"/>
    <property type="match status" value="1"/>
</dbReference>
<evidence type="ECO:0000256" key="2">
    <source>
        <dbReference type="ARBA" id="ARBA00022694"/>
    </source>
</evidence>
<feature type="binding site" evidence="3">
    <location>
        <position position="102"/>
    </location>
    <ligand>
        <name>ATP</name>
        <dbReference type="ChEBI" id="CHEBI:30616"/>
    </ligand>
</feature>
<sequence length="379" mass="42479">MPKVLGIVAEYNPLHNGHLYQLAEAKRQSQADCVIVVMSGNFMQRGEPAWLDKWQRTELALSAGIDLVVELPAKFAVQPAHLFAKGAIQILATLGCDVVAFGAEHPDLDFDQLVANQPIQESAHFKQFNETYPTLFHDYLLATTGINLEASNDILAFAYAAANQQLKRPMALLPIQRRGSDHRDSEVSANHSVASGSAIRKLLVNRDFDRIAAVVPETTLSTLKAAPAVTWTTYWPFLRYQLLSASLAQLETVYQMTEGIEYRLQRAAEQATDFANFLQLAKTKRYTYSRLQRLATSVLWQVHTDELPGILDYVRILGFNGAGQQLLNRLKKTAPLPLITKVTPEWVAGPYWLDYRVGRLRQMVTGVDQDLTRHPIVKP</sequence>
<dbReference type="NCBIfam" id="NF010191">
    <property type="entry name" value="PRK13670.1"/>
    <property type="match status" value="1"/>
</dbReference>
<dbReference type="SUPFAM" id="SSF52374">
    <property type="entry name" value="Nucleotidylyl transferase"/>
    <property type="match status" value="1"/>
</dbReference>
<protein>
    <recommendedName>
        <fullName evidence="3">tRNA(Met) cytidine acetate ligase</fullName>
        <ecNumber evidence="3">6.3.4.-</ecNumber>
    </recommendedName>
</protein>
<dbReference type="GO" id="GO:0016879">
    <property type="term" value="F:ligase activity, forming carbon-nitrogen bonds"/>
    <property type="evidence" value="ECO:0007669"/>
    <property type="project" value="UniProtKB-UniRule"/>
</dbReference>
<dbReference type="Proteomes" id="UP000050911">
    <property type="component" value="Unassembled WGS sequence"/>
</dbReference>
<name>A0A0R1HQW2_9LACO</name>
<evidence type="ECO:0000256" key="3">
    <source>
        <dbReference type="HAMAP-Rule" id="MF_01539"/>
    </source>
</evidence>
<dbReference type="STRING" id="1302272.FC96_GL000151"/>
<keyword evidence="3" id="KW-0694">RNA-binding</keyword>
<keyword evidence="3" id="KW-0547">Nucleotide-binding</keyword>
<dbReference type="PATRIC" id="fig|1302272.5.peg.148"/>
<feature type="binding site" evidence="3">
    <location>
        <position position="152"/>
    </location>
    <ligand>
        <name>ATP</name>
        <dbReference type="ChEBI" id="CHEBI:30616"/>
    </ligand>
</feature>
<evidence type="ECO:0000313" key="5">
    <source>
        <dbReference type="Proteomes" id="UP000050911"/>
    </source>
</evidence>
<dbReference type="GO" id="GO:0005524">
    <property type="term" value="F:ATP binding"/>
    <property type="evidence" value="ECO:0007669"/>
    <property type="project" value="UniProtKB-KW"/>
</dbReference>
<evidence type="ECO:0000256" key="1">
    <source>
        <dbReference type="ARBA" id="ARBA00022598"/>
    </source>
</evidence>
<feature type="binding site" evidence="3">
    <location>
        <begin position="8"/>
        <end position="21"/>
    </location>
    <ligand>
        <name>ATP</name>
        <dbReference type="ChEBI" id="CHEBI:30616"/>
    </ligand>
</feature>
<dbReference type="EMBL" id="AZCX01000001">
    <property type="protein sequence ID" value="KRK49230.1"/>
    <property type="molecule type" value="Genomic_DNA"/>
</dbReference>
<dbReference type="InterPro" id="IPR014729">
    <property type="entry name" value="Rossmann-like_a/b/a_fold"/>
</dbReference>
<dbReference type="OrthoDB" id="9769796at2"/>
<dbReference type="GO" id="GO:0005737">
    <property type="term" value="C:cytoplasm"/>
    <property type="evidence" value="ECO:0007669"/>
    <property type="project" value="UniProtKB-SubCell"/>
</dbReference>
<keyword evidence="3" id="KW-0820">tRNA-binding</keyword>
<dbReference type="RefSeq" id="WP_054660450.1">
    <property type="nucleotide sequence ID" value="NZ_AZCX01000001.1"/>
</dbReference>
<comment type="caution">
    <text evidence="3">Lacks conserved residue(s) required for the propagation of feature annotation.</text>
</comment>